<name>A0A1M5BPT5_9BACT</name>
<dbReference type="InterPro" id="IPR051199">
    <property type="entry name" value="LPS_LOS_Heptosyltrfase"/>
</dbReference>
<dbReference type="GO" id="GO:0008713">
    <property type="term" value="F:ADP-heptose-lipopolysaccharide heptosyltransferase activity"/>
    <property type="evidence" value="ECO:0007669"/>
    <property type="project" value="TreeGrafter"/>
</dbReference>
<dbReference type="OrthoDB" id="9768048at2"/>
<keyword evidence="1" id="KW-0328">Glycosyltransferase</keyword>
<keyword evidence="2 3" id="KW-0808">Transferase</keyword>
<proteinExistence type="predicted"/>
<dbReference type="Proteomes" id="UP000184368">
    <property type="component" value="Unassembled WGS sequence"/>
</dbReference>
<organism evidence="3 4">
    <name type="scientific">Cnuella takakiae</name>
    <dbReference type="NCBI Taxonomy" id="1302690"/>
    <lineage>
        <taxon>Bacteria</taxon>
        <taxon>Pseudomonadati</taxon>
        <taxon>Bacteroidota</taxon>
        <taxon>Chitinophagia</taxon>
        <taxon>Chitinophagales</taxon>
        <taxon>Chitinophagaceae</taxon>
        <taxon>Cnuella</taxon>
    </lineage>
</organism>
<dbReference type="EMBL" id="FQUO01000008">
    <property type="protein sequence ID" value="SHF44262.1"/>
    <property type="molecule type" value="Genomic_DNA"/>
</dbReference>
<protein>
    <submittedName>
        <fullName evidence="3">ADP-heptose:LPS heptosyltransferase</fullName>
    </submittedName>
</protein>
<accession>A0A1M5BPT5</accession>
<dbReference type="PANTHER" id="PTHR30160">
    <property type="entry name" value="TETRAACYLDISACCHARIDE 4'-KINASE-RELATED"/>
    <property type="match status" value="1"/>
</dbReference>
<evidence type="ECO:0000256" key="2">
    <source>
        <dbReference type="ARBA" id="ARBA00022679"/>
    </source>
</evidence>
<dbReference type="Gene3D" id="3.40.50.2000">
    <property type="entry name" value="Glycogen Phosphorylase B"/>
    <property type="match status" value="2"/>
</dbReference>
<evidence type="ECO:0000313" key="4">
    <source>
        <dbReference type="Proteomes" id="UP000184368"/>
    </source>
</evidence>
<dbReference type="PANTHER" id="PTHR30160:SF1">
    <property type="entry name" value="LIPOPOLYSACCHARIDE 1,2-N-ACETYLGLUCOSAMINETRANSFERASE-RELATED"/>
    <property type="match status" value="1"/>
</dbReference>
<keyword evidence="4" id="KW-1185">Reference proteome</keyword>
<dbReference type="RefSeq" id="WP_073043219.1">
    <property type="nucleotide sequence ID" value="NZ_FQUO01000008.1"/>
</dbReference>
<sequence>MKLLVAGPETLGEVVCSTALLRCMQQQLPVLELHYWVAPHLGAGLVHNTFINHLHLLEDDPDLLPASDFDQLVDFRPSRSLRQWAASHRIAYLSAHNSFLVSFLSEHFGWYQHSDQPLPLQYFEVVRSLGVQYDGRGLNYFLGVADEIAPADIPLSHSAGYLALVVGESGYDKQVPLPLISAFCQRFTLPIILVNSTGASADAAALARIDPDRIYNACGKFTLNETADLLRRAKLVVSNENDLMQVAVAFNRPLLVCRSARGASPFFPPLYPKAQHRQGAATPFASWVWPAASPALLRKAAQGILGKREKLWVEQGLKLASSFWQGKETA</sequence>
<dbReference type="GO" id="GO:0009244">
    <property type="term" value="P:lipopolysaccharide core region biosynthetic process"/>
    <property type="evidence" value="ECO:0007669"/>
    <property type="project" value="TreeGrafter"/>
</dbReference>
<evidence type="ECO:0000313" key="3">
    <source>
        <dbReference type="EMBL" id="SHF44262.1"/>
    </source>
</evidence>
<evidence type="ECO:0000256" key="1">
    <source>
        <dbReference type="ARBA" id="ARBA00022676"/>
    </source>
</evidence>
<dbReference type="SUPFAM" id="SSF53756">
    <property type="entry name" value="UDP-Glycosyltransferase/glycogen phosphorylase"/>
    <property type="match status" value="1"/>
</dbReference>
<gene>
    <name evidence="3" type="ORF">SAMN05444008_10828</name>
</gene>
<dbReference type="STRING" id="1302690.BUE76_17400"/>
<dbReference type="InterPro" id="IPR002201">
    <property type="entry name" value="Glyco_trans_9"/>
</dbReference>
<dbReference type="AlphaFoldDB" id="A0A1M5BPT5"/>
<dbReference type="GO" id="GO:0005829">
    <property type="term" value="C:cytosol"/>
    <property type="evidence" value="ECO:0007669"/>
    <property type="project" value="TreeGrafter"/>
</dbReference>
<reference evidence="3 4" key="1">
    <citation type="submission" date="2016-11" db="EMBL/GenBank/DDBJ databases">
        <authorList>
            <person name="Jaros S."/>
            <person name="Januszkiewicz K."/>
            <person name="Wedrychowicz H."/>
        </authorList>
    </citation>
    <scope>NUCLEOTIDE SEQUENCE [LARGE SCALE GENOMIC DNA]</scope>
    <source>
        <strain evidence="3 4">DSM 26897</strain>
    </source>
</reference>
<dbReference type="Pfam" id="PF01075">
    <property type="entry name" value="Glyco_transf_9"/>
    <property type="match status" value="1"/>
</dbReference>